<dbReference type="SUPFAM" id="SSF52833">
    <property type="entry name" value="Thioredoxin-like"/>
    <property type="match status" value="1"/>
</dbReference>
<evidence type="ECO:0000259" key="4">
    <source>
        <dbReference type="PROSITE" id="PS51352"/>
    </source>
</evidence>
<organism evidence="5 6">
    <name type="scientific">Pseudoalteromonas denitrificans DSM 6059</name>
    <dbReference type="NCBI Taxonomy" id="1123010"/>
    <lineage>
        <taxon>Bacteria</taxon>
        <taxon>Pseudomonadati</taxon>
        <taxon>Pseudomonadota</taxon>
        <taxon>Gammaproteobacteria</taxon>
        <taxon>Alteromonadales</taxon>
        <taxon>Pseudoalteromonadaceae</taxon>
        <taxon>Pseudoalteromonas</taxon>
    </lineage>
</organism>
<protein>
    <submittedName>
        <fullName evidence="5">Thiol peroxidase, atypical 2-Cys peroxiredoxin</fullName>
    </submittedName>
</protein>
<evidence type="ECO:0000313" key="5">
    <source>
        <dbReference type="EMBL" id="SFD49062.1"/>
    </source>
</evidence>
<dbReference type="PROSITE" id="PS51352">
    <property type="entry name" value="THIOREDOXIN_2"/>
    <property type="match status" value="1"/>
</dbReference>
<dbReference type="Pfam" id="PF08534">
    <property type="entry name" value="Redoxin"/>
    <property type="match status" value="1"/>
</dbReference>
<dbReference type="GO" id="GO:0008379">
    <property type="term" value="F:thioredoxin peroxidase activity"/>
    <property type="evidence" value="ECO:0007669"/>
    <property type="project" value="InterPro"/>
</dbReference>
<gene>
    <name evidence="5" type="ORF">SAMN02745724_04666</name>
</gene>
<dbReference type="Proteomes" id="UP000198862">
    <property type="component" value="Unassembled WGS sequence"/>
</dbReference>
<keyword evidence="3" id="KW-0732">Signal</keyword>
<dbReference type="PANTHER" id="PTHR43110:SF1">
    <property type="entry name" value="THIOL PEROXIDASE"/>
    <property type="match status" value="1"/>
</dbReference>
<feature type="signal peptide" evidence="3">
    <location>
        <begin position="1"/>
        <end position="19"/>
    </location>
</feature>
<evidence type="ECO:0000256" key="3">
    <source>
        <dbReference type="SAM" id="SignalP"/>
    </source>
</evidence>
<dbReference type="InterPro" id="IPR013766">
    <property type="entry name" value="Thioredoxin_domain"/>
</dbReference>
<dbReference type="InterPro" id="IPR013740">
    <property type="entry name" value="Redoxin"/>
</dbReference>
<sequence length="205" mass="22408">MKKSIFSTFALVCSLNIIASESTFKITDLNAKLGDGAVVTLESKPFKLSGQTLQKGDLFPSLILKNKSYSDFDTSSLTGKVRIYNVVTSVDTPVCNQQIKALNAFMTTHNLNDIEVYAVSADTAFAQNRFKENNEITNDLMFLSDSIAHQFGNETGTLISSFGLLARTIIVVNKDNKVVHIQRVPELTTIPNLETAVAAAKQHSS</sequence>
<keyword evidence="6" id="KW-1185">Reference proteome</keyword>
<evidence type="ECO:0000256" key="2">
    <source>
        <dbReference type="ARBA" id="ARBA00023284"/>
    </source>
</evidence>
<dbReference type="InterPro" id="IPR036249">
    <property type="entry name" value="Thioredoxin-like_sf"/>
</dbReference>
<dbReference type="RefSeq" id="WP_091990458.1">
    <property type="nucleotide sequence ID" value="NZ_FOLO01000062.1"/>
</dbReference>
<dbReference type="AlphaFoldDB" id="A0A1I1SRW9"/>
<reference evidence="5 6" key="1">
    <citation type="submission" date="2016-10" db="EMBL/GenBank/DDBJ databases">
        <authorList>
            <person name="de Groot N.N."/>
        </authorList>
    </citation>
    <scope>NUCLEOTIDE SEQUENCE [LARGE SCALE GENOMIC DNA]</scope>
    <source>
        <strain evidence="5 6">DSM 6059</strain>
    </source>
</reference>
<dbReference type="PANTHER" id="PTHR43110">
    <property type="entry name" value="THIOL PEROXIDASE"/>
    <property type="match status" value="1"/>
</dbReference>
<keyword evidence="5" id="KW-0575">Peroxidase</keyword>
<dbReference type="CDD" id="cd03014">
    <property type="entry name" value="PRX_Atyp2cys"/>
    <property type="match status" value="1"/>
</dbReference>
<dbReference type="InterPro" id="IPR002065">
    <property type="entry name" value="TPX"/>
</dbReference>
<keyword evidence="1" id="KW-1015">Disulfide bond</keyword>
<name>A0A1I1SRW9_9GAMM</name>
<keyword evidence="5" id="KW-0560">Oxidoreductase</keyword>
<feature type="chain" id="PRO_5011686963" evidence="3">
    <location>
        <begin position="20"/>
        <end position="205"/>
    </location>
</feature>
<dbReference type="Gene3D" id="3.40.30.10">
    <property type="entry name" value="Glutaredoxin"/>
    <property type="match status" value="1"/>
</dbReference>
<evidence type="ECO:0000256" key="1">
    <source>
        <dbReference type="ARBA" id="ARBA00023157"/>
    </source>
</evidence>
<evidence type="ECO:0000313" key="6">
    <source>
        <dbReference type="Proteomes" id="UP000198862"/>
    </source>
</evidence>
<dbReference type="EMBL" id="FOLO01000062">
    <property type="protein sequence ID" value="SFD49062.1"/>
    <property type="molecule type" value="Genomic_DNA"/>
</dbReference>
<dbReference type="OrthoDB" id="9781543at2"/>
<accession>A0A1I1SRW9</accession>
<proteinExistence type="predicted"/>
<feature type="domain" description="Thioredoxin" evidence="4">
    <location>
        <begin position="53"/>
        <end position="202"/>
    </location>
</feature>
<keyword evidence="2" id="KW-0676">Redox-active center</keyword>
<dbReference type="InterPro" id="IPR050455">
    <property type="entry name" value="Tpx_Peroxidase_subfamily"/>
</dbReference>
<dbReference type="STRING" id="1123010.SAMN02745724_04666"/>